<keyword evidence="6" id="KW-0472">Membrane</keyword>
<keyword evidence="6" id="KW-0812">Transmembrane</keyword>
<name>A0A1Y1XAP4_9FUNG</name>
<dbReference type="PANTHER" id="PTHR48056:SF81">
    <property type="entry name" value="RECEPTOR PROTEIN-TYROSINE KINASE CEPR1"/>
    <property type="match status" value="1"/>
</dbReference>
<evidence type="ECO:0000256" key="1">
    <source>
        <dbReference type="ARBA" id="ARBA00022614"/>
    </source>
</evidence>
<dbReference type="Gene3D" id="3.80.10.10">
    <property type="entry name" value="Ribonuclease Inhibitor"/>
    <property type="match status" value="1"/>
</dbReference>
<feature type="chain" id="PRO_5013118770" evidence="7">
    <location>
        <begin position="23"/>
        <end position="445"/>
    </location>
</feature>
<dbReference type="PROSITE" id="PS51450">
    <property type="entry name" value="LRR"/>
    <property type="match status" value="1"/>
</dbReference>
<dbReference type="EMBL" id="MCFG01000087">
    <property type="protein sequence ID" value="ORX82787.1"/>
    <property type="molecule type" value="Genomic_DNA"/>
</dbReference>
<evidence type="ECO:0000256" key="3">
    <source>
        <dbReference type="ARBA" id="ARBA00022741"/>
    </source>
</evidence>
<dbReference type="SUPFAM" id="SSF52058">
    <property type="entry name" value="L domain-like"/>
    <property type="match status" value="1"/>
</dbReference>
<evidence type="ECO:0000256" key="2">
    <source>
        <dbReference type="ARBA" id="ARBA00022737"/>
    </source>
</evidence>
<evidence type="ECO:0000256" key="6">
    <source>
        <dbReference type="SAM" id="Phobius"/>
    </source>
</evidence>
<evidence type="ECO:0000256" key="5">
    <source>
        <dbReference type="SAM" id="MobiDB-lite"/>
    </source>
</evidence>
<reference evidence="8 9" key="1">
    <citation type="submission" date="2016-08" db="EMBL/GenBank/DDBJ databases">
        <title>A Parts List for Fungal Cellulosomes Revealed by Comparative Genomics.</title>
        <authorList>
            <consortium name="DOE Joint Genome Institute"/>
            <person name="Haitjema C.H."/>
            <person name="Gilmore S.P."/>
            <person name="Henske J.K."/>
            <person name="Solomon K.V."/>
            <person name="De Groot R."/>
            <person name="Kuo A."/>
            <person name="Mondo S.J."/>
            <person name="Salamov A.A."/>
            <person name="Labutti K."/>
            <person name="Zhao Z."/>
            <person name="Chiniquy J."/>
            <person name="Barry K."/>
            <person name="Brewer H.M."/>
            <person name="Purvine S.O."/>
            <person name="Wright A.T."/>
            <person name="Boxma B."/>
            <person name="Van Alen T."/>
            <person name="Hackstein J.H."/>
            <person name="Baker S.E."/>
            <person name="Grigoriev I.V."/>
            <person name="O'Malley M.A."/>
        </authorList>
    </citation>
    <scope>NUCLEOTIDE SEQUENCE [LARGE SCALE GENOMIC DNA]</scope>
    <source>
        <strain evidence="8 9">S4</strain>
    </source>
</reference>
<comment type="caution">
    <text evidence="8">The sequence shown here is derived from an EMBL/GenBank/DDBJ whole genome shotgun (WGS) entry which is preliminary data.</text>
</comment>
<feature type="compositionally biased region" description="Low complexity" evidence="5">
    <location>
        <begin position="376"/>
        <end position="407"/>
    </location>
</feature>
<proteinExistence type="predicted"/>
<dbReference type="InterPro" id="IPR001611">
    <property type="entry name" value="Leu-rich_rpt"/>
</dbReference>
<evidence type="ECO:0000313" key="9">
    <source>
        <dbReference type="Proteomes" id="UP000193944"/>
    </source>
</evidence>
<dbReference type="Pfam" id="PF12799">
    <property type="entry name" value="LRR_4"/>
    <property type="match status" value="1"/>
</dbReference>
<feature type="region of interest" description="Disordered" evidence="5">
    <location>
        <begin position="374"/>
        <end position="407"/>
    </location>
</feature>
<dbReference type="PANTHER" id="PTHR48056">
    <property type="entry name" value="LRR RECEPTOR-LIKE SERINE/THREONINE-PROTEIN KINASE-RELATED"/>
    <property type="match status" value="1"/>
</dbReference>
<accession>A0A1Y1XAP4</accession>
<dbReference type="InterPro" id="IPR025875">
    <property type="entry name" value="Leu-rich_rpt_4"/>
</dbReference>
<dbReference type="OrthoDB" id="1687175at2759"/>
<feature type="transmembrane region" description="Helical" evidence="6">
    <location>
        <begin position="331"/>
        <end position="353"/>
    </location>
</feature>
<reference evidence="8 9" key="2">
    <citation type="submission" date="2016-08" db="EMBL/GenBank/DDBJ databases">
        <title>Pervasive Adenine N6-methylation of Active Genes in Fungi.</title>
        <authorList>
            <consortium name="DOE Joint Genome Institute"/>
            <person name="Mondo S.J."/>
            <person name="Dannebaum R.O."/>
            <person name="Kuo R.C."/>
            <person name="Labutti K."/>
            <person name="Haridas S."/>
            <person name="Kuo A."/>
            <person name="Salamov A."/>
            <person name="Ahrendt S.R."/>
            <person name="Lipzen A."/>
            <person name="Sullivan W."/>
            <person name="Andreopoulos W.B."/>
            <person name="Clum A."/>
            <person name="Lindquist E."/>
            <person name="Daum C."/>
            <person name="Ramamoorthy G.K."/>
            <person name="Gryganskyi A."/>
            <person name="Culley D."/>
            <person name="Magnuson J.K."/>
            <person name="James T.Y."/>
            <person name="O'Malley M.A."/>
            <person name="Stajich J.E."/>
            <person name="Spatafora J.W."/>
            <person name="Visel A."/>
            <person name="Grigoriev I.V."/>
        </authorList>
    </citation>
    <scope>NUCLEOTIDE SEQUENCE [LARGE SCALE GENOMIC DNA]</scope>
    <source>
        <strain evidence="8 9">S4</strain>
    </source>
</reference>
<keyword evidence="3" id="KW-0547">Nucleotide-binding</keyword>
<keyword evidence="6" id="KW-1133">Transmembrane helix</keyword>
<keyword evidence="1" id="KW-0433">Leucine-rich repeat</keyword>
<keyword evidence="7" id="KW-0732">Signal</keyword>
<dbReference type="InterPro" id="IPR032675">
    <property type="entry name" value="LRR_dom_sf"/>
</dbReference>
<evidence type="ECO:0000256" key="4">
    <source>
        <dbReference type="ARBA" id="ARBA00022840"/>
    </source>
</evidence>
<dbReference type="GO" id="GO:0005524">
    <property type="term" value="F:ATP binding"/>
    <property type="evidence" value="ECO:0007669"/>
    <property type="project" value="UniProtKB-KW"/>
</dbReference>
<dbReference type="AlphaFoldDB" id="A0A1Y1XAP4"/>
<gene>
    <name evidence="8" type="ORF">BCR32DRAFT_267427</name>
</gene>
<keyword evidence="4" id="KW-0067">ATP-binding</keyword>
<protein>
    <submittedName>
        <fullName evidence="8">L domain-like protein</fullName>
    </submittedName>
</protein>
<keyword evidence="9" id="KW-1185">Reference proteome</keyword>
<keyword evidence="2" id="KW-0677">Repeat</keyword>
<feature type="signal peptide" evidence="7">
    <location>
        <begin position="1"/>
        <end position="22"/>
    </location>
</feature>
<evidence type="ECO:0000313" key="8">
    <source>
        <dbReference type="EMBL" id="ORX82787.1"/>
    </source>
</evidence>
<sequence>MKFLVLSLFIINILSSFNTVSSVSSDCTNLNNFLNVDATLNCCETNYAACDNGGNIILLEFMNFEQYKSYDSQKINLGSFNYDNFPIFQKLKNRTFSGIENFNKNILPTKFFDQPSLKYLRVTSNGITTIPQNINKNSLVEIIELYINVISEFPYQLKDLKNLKELHIALNDISGDIDLKEFNTLTKLDIHQNSITNITNIPSTLTYLDIANTAITELPPSLFKLKNLKEFYLENNPNLKAKIIGFENPIYECGFNGTSIECYKPGSCTNIVTFDENDNISSIKDGNEKISRECIDSEIQEIKNKEIAEESINQNTTNNNSKKDGNDNNNYLKYIIIGGCSILVLILLSVFIVKYYSSSRDTEEEDEDEIVHVTTNNNNSIDINNGNNGNNDNNMNSSSSNNNINNMDRILESNNDITSRAAWNSSSSEKPPPYESIVDAALVIS</sequence>
<dbReference type="InterPro" id="IPR050647">
    <property type="entry name" value="Plant_LRR-RLKs"/>
</dbReference>
<dbReference type="STRING" id="1754192.A0A1Y1XAP4"/>
<organism evidence="8 9">
    <name type="scientific">Anaeromyces robustus</name>
    <dbReference type="NCBI Taxonomy" id="1754192"/>
    <lineage>
        <taxon>Eukaryota</taxon>
        <taxon>Fungi</taxon>
        <taxon>Fungi incertae sedis</taxon>
        <taxon>Chytridiomycota</taxon>
        <taxon>Chytridiomycota incertae sedis</taxon>
        <taxon>Neocallimastigomycetes</taxon>
        <taxon>Neocallimastigales</taxon>
        <taxon>Neocallimastigaceae</taxon>
        <taxon>Anaeromyces</taxon>
    </lineage>
</organism>
<dbReference type="Proteomes" id="UP000193944">
    <property type="component" value="Unassembled WGS sequence"/>
</dbReference>
<evidence type="ECO:0000256" key="7">
    <source>
        <dbReference type="SAM" id="SignalP"/>
    </source>
</evidence>